<feature type="compositionally biased region" description="Polar residues" evidence="1">
    <location>
        <begin position="28"/>
        <end position="47"/>
    </location>
</feature>
<evidence type="ECO:0000256" key="1">
    <source>
        <dbReference type="SAM" id="MobiDB-lite"/>
    </source>
</evidence>
<organism evidence="2">
    <name type="scientific">marine sediment metagenome</name>
    <dbReference type="NCBI Taxonomy" id="412755"/>
    <lineage>
        <taxon>unclassified sequences</taxon>
        <taxon>metagenomes</taxon>
        <taxon>ecological metagenomes</taxon>
    </lineage>
</organism>
<feature type="region of interest" description="Disordered" evidence="1">
    <location>
        <begin position="1"/>
        <end position="47"/>
    </location>
</feature>
<evidence type="ECO:0000313" key="2">
    <source>
        <dbReference type="EMBL" id="GAI59184.1"/>
    </source>
</evidence>
<protein>
    <submittedName>
        <fullName evidence="2">Uncharacterized protein</fullName>
    </submittedName>
</protein>
<name>X1RUL6_9ZZZZ</name>
<feature type="compositionally biased region" description="Basic and acidic residues" evidence="1">
    <location>
        <begin position="17"/>
        <end position="26"/>
    </location>
</feature>
<accession>X1RUL6</accession>
<gene>
    <name evidence="2" type="ORF">S12H4_09660</name>
</gene>
<proteinExistence type="predicted"/>
<comment type="caution">
    <text evidence="2">The sequence shown here is derived from an EMBL/GenBank/DDBJ whole genome shotgun (WGS) entry which is preliminary data.</text>
</comment>
<sequence>MSSKQELQDTVKALKKAKQEDAEKVNKAATQVDTVRQVQTEQSSRLD</sequence>
<dbReference type="AlphaFoldDB" id="X1RUL6"/>
<dbReference type="EMBL" id="BARW01003964">
    <property type="protein sequence ID" value="GAI59184.1"/>
    <property type="molecule type" value="Genomic_DNA"/>
</dbReference>
<reference evidence="2" key="1">
    <citation type="journal article" date="2014" name="Front. Microbiol.">
        <title>High frequency of phylogenetically diverse reductive dehalogenase-homologous genes in deep subseafloor sedimentary metagenomes.</title>
        <authorList>
            <person name="Kawai M."/>
            <person name="Futagami T."/>
            <person name="Toyoda A."/>
            <person name="Takaki Y."/>
            <person name="Nishi S."/>
            <person name="Hori S."/>
            <person name="Arai W."/>
            <person name="Tsubouchi T."/>
            <person name="Morono Y."/>
            <person name="Uchiyama I."/>
            <person name="Ito T."/>
            <person name="Fujiyama A."/>
            <person name="Inagaki F."/>
            <person name="Takami H."/>
        </authorList>
    </citation>
    <scope>NUCLEOTIDE SEQUENCE</scope>
    <source>
        <strain evidence="2">Expedition CK06-06</strain>
    </source>
</reference>